<organism evidence="1 2">
    <name type="scientific">Peronospora matthiolae</name>
    <dbReference type="NCBI Taxonomy" id="2874970"/>
    <lineage>
        <taxon>Eukaryota</taxon>
        <taxon>Sar</taxon>
        <taxon>Stramenopiles</taxon>
        <taxon>Oomycota</taxon>
        <taxon>Peronosporomycetes</taxon>
        <taxon>Peronosporales</taxon>
        <taxon>Peronosporaceae</taxon>
        <taxon>Peronospora</taxon>
    </lineage>
</organism>
<dbReference type="Proteomes" id="UP001162060">
    <property type="component" value="Unassembled WGS sequence"/>
</dbReference>
<reference evidence="1" key="1">
    <citation type="submission" date="2024-01" db="EMBL/GenBank/DDBJ databases">
        <authorList>
            <person name="Webb A."/>
        </authorList>
    </citation>
    <scope>NUCLEOTIDE SEQUENCE</scope>
    <source>
        <strain evidence="1">Pm1</strain>
    </source>
</reference>
<evidence type="ECO:0000313" key="2">
    <source>
        <dbReference type="Proteomes" id="UP001162060"/>
    </source>
</evidence>
<dbReference type="AlphaFoldDB" id="A0AAV1T1B6"/>
<comment type="caution">
    <text evidence="1">The sequence shown here is derived from an EMBL/GenBank/DDBJ whole genome shotgun (WGS) entry which is preliminary data.</text>
</comment>
<gene>
    <name evidence="1" type="ORF">PM001_LOCUS980</name>
</gene>
<dbReference type="EMBL" id="CAKLBY020000004">
    <property type="protein sequence ID" value="CAK7895167.1"/>
    <property type="molecule type" value="Genomic_DNA"/>
</dbReference>
<dbReference type="PANTHER" id="PTHR36960:SF1">
    <property type="entry name" value="SI:DKEY-32E6.3"/>
    <property type="match status" value="1"/>
</dbReference>
<name>A0AAV1T1B6_9STRA</name>
<accession>A0AAV1T1B6</accession>
<sequence>MTTMPHVLLYFDVNKTLIMHDPMQGKTLHHVLNDLLTERALGAIENGSKSWIFDGNKMVDGNGQNMGTTNVSYGTFLRNRYPSSGDAKVATQNKHTRKMLRQQFTAKGNPGELLVTEFETLLHKLLLPRNAATQAQREAVGLHESPHCFIVPAFFKLMMYLQGHNVSFNLIFRTFGDDLRRVAQEFNSFCEGKHPCFSLEKPMDGSDGGVDRRMYVDEMDNGEMPRFGTFLRTNNSTMLIMGTFQQPELADDVEPLAFYASQMDSVHIIHGLLNIHDFLARRWRKSQATLALRDFYPHWFANQEKATAGKLLTLHPVDYAENVHAMFFDDNILSHDAHIVDARLAHDHSTVNFDETREVHLLRVEPLDVIRCDTYFVDRFETSLQQWRLQQK</sequence>
<protein>
    <submittedName>
        <fullName evidence="1">Uncharacterized protein</fullName>
    </submittedName>
</protein>
<proteinExistence type="predicted"/>
<dbReference type="PANTHER" id="PTHR36960">
    <property type="entry name" value="SI:DKEY-32E6.3"/>
    <property type="match status" value="1"/>
</dbReference>
<evidence type="ECO:0000313" key="1">
    <source>
        <dbReference type="EMBL" id="CAK7895167.1"/>
    </source>
</evidence>